<evidence type="ECO:0000313" key="9">
    <source>
        <dbReference type="Proteomes" id="UP001156660"/>
    </source>
</evidence>
<gene>
    <name evidence="8" type="primary">scrB</name>
    <name evidence="8" type="ORF">GCM10007855_08120</name>
</gene>
<name>A0ABQ6AI91_9GAMM</name>
<dbReference type="CDD" id="cd18623">
    <property type="entry name" value="GH32_ScrB-like"/>
    <property type="match status" value="1"/>
</dbReference>
<comment type="pathway">
    <text evidence="5">Glycan biosynthesis; sucrose metabolism.</text>
</comment>
<dbReference type="Gene3D" id="2.60.120.560">
    <property type="entry name" value="Exo-inulinase, domain 1"/>
    <property type="match status" value="1"/>
</dbReference>
<evidence type="ECO:0000259" key="6">
    <source>
        <dbReference type="Pfam" id="PF00251"/>
    </source>
</evidence>
<dbReference type="SUPFAM" id="SSF75005">
    <property type="entry name" value="Arabinanase/levansucrase/invertase"/>
    <property type="match status" value="1"/>
</dbReference>
<feature type="domain" description="Glycosyl hydrolase family 32 C-terminal" evidence="7">
    <location>
        <begin position="355"/>
        <end position="476"/>
    </location>
</feature>
<dbReference type="InterPro" id="IPR001362">
    <property type="entry name" value="Glyco_hydro_32"/>
</dbReference>
<dbReference type="InterPro" id="IPR013320">
    <property type="entry name" value="ConA-like_dom_sf"/>
</dbReference>
<dbReference type="InterPro" id="IPR018053">
    <property type="entry name" value="Glyco_hydro_32_AS"/>
</dbReference>
<evidence type="ECO:0000256" key="2">
    <source>
        <dbReference type="ARBA" id="ARBA00022801"/>
    </source>
</evidence>
<keyword evidence="5" id="KW-0119">Carbohydrate metabolism</keyword>
<feature type="domain" description="Glycosyl hydrolase family 32 N-terminal" evidence="6">
    <location>
        <begin position="38"/>
        <end position="340"/>
    </location>
</feature>
<comment type="subcellular location">
    <subcellularLocation>
        <location evidence="5">Cytoplasm</location>
    </subcellularLocation>
</comment>
<dbReference type="InterPro" id="IPR013148">
    <property type="entry name" value="Glyco_hydro_32_N"/>
</dbReference>
<keyword evidence="9" id="KW-1185">Reference proteome</keyword>
<dbReference type="PANTHER" id="PTHR43101">
    <property type="entry name" value="BETA-FRUCTOSIDASE"/>
    <property type="match status" value="1"/>
</dbReference>
<dbReference type="EC" id="3.2.1.26" evidence="4"/>
<dbReference type="Pfam" id="PF08244">
    <property type="entry name" value="Glyco_hydro_32C"/>
    <property type="match status" value="1"/>
</dbReference>
<comment type="similarity">
    <text evidence="1 4">Belongs to the glycosyl hydrolase 32 family.</text>
</comment>
<comment type="caution">
    <text evidence="8">The sequence shown here is derived from an EMBL/GenBank/DDBJ whole genome shotgun (WGS) entry which is preliminary data.</text>
</comment>
<dbReference type="InterPro" id="IPR051214">
    <property type="entry name" value="GH32_Enzymes"/>
</dbReference>
<organism evidence="8 9">
    <name type="scientific">Aliivibrio sifiae</name>
    <dbReference type="NCBI Taxonomy" id="566293"/>
    <lineage>
        <taxon>Bacteria</taxon>
        <taxon>Pseudomonadati</taxon>
        <taxon>Pseudomonadota</taxon>
        <taxon>Gammaproteobacteria</taxon>
        <taxon>Vibrionales</taxon>
        <taxon>Vibrionaceae</taxon>
        <taxon>Aliivibrio</taxon>
    </lineage>
</organism>
<evidence type="ECO:0000259" key="7">
    <source>
        <dbReference type="Pfam" id="PF08244"/>
    </source>
</evidence>
<reference evidence="9" key="1">
    <citation type="journal article" date="2019" name="Int. J. Syst. Evol. Microbiol.">
        <title>The Global Catalogue of Microorganisms (GCM) 10K type strain sequencing project: providing services to taxonomists for standard genome sequencing and annotation.</title>
        <authorList>
            <consortium name="The Broad Institute Genomics Platform"/>
            <consortium name="The Broad Institute Genome Sequencing Center for Infectious Disease"/>
            <person name="Wu L."/>
            <person name="Ma J."/>
        </authorList>
    </citation>
    <scope>NUCLEOTIDE SEQUENCE [LARGE SCALE GENOMIC DNA]</scope>
    <source>
        <strain evidence="9">NBRC 105001</strain>
    </source>
</reference>
<dbReference type="InterPro" id="IPR006232">
    <property type="entry name" value="Suc6P_hydrolase"/>
</dbReference>
<dbReference type="Gene3D" id="2.115.10.20">
    <property type="entry name" value="Glycosyl hydrolase domain, family 43"/>
    <property type="match status" value="1"/>
</dbReference>
<protein>
    <recommendedName>
        <fullName evidence="4">Sucrose-6-phosphate hydrolase</fullName>
        <ecNumber evidence="4">3.2.1.26</ecNumber>
    </recommendedName>
    <alternativeName>
        <fullName evidence="5">Invertase</fullName>
    </alternativeName>
</protein>
<keyword evidence="2 4" id="KW-0378">Hydrolase</keyword>
<dbReference type="EMBL" id="BSOU01000002">
    <property type="protein sequence ID" value="GLR73938.1"/>
    <property type="molecule type" value="Genomic_DNA"/>
</dbReference>
<accession>A0ABQ6AI91</accession>
<dbReference type="SMART" id="SM00640">
    <property type="entry name" value="Glyco_32"/>
    <property type="match status" value="1"/>
</dbReference>
<dbReference type="PROSITE" id="PS00609">
    <property type="entry name" value="GLYCOSYL_HYDROL_F32"/>
    <property type="match status" value="1"/>
</dbReference>
<evidence type="ECO:0000256" key="4">
    <source>
        <dbReference type="RuleBase" id="RU362110"/>
    </source>
</evidence>
<keyword evidence="3 4" id="KW-0326">Glycosidase</keyword>
<dbReference type="Pfam" id="PF00251">
    <property type="entry name" value="Glyco_hydro_32N"/>
    <property type="match status" value="1"/>
</dbReference>
<keyword evidence="5" id="KW-0963">Cytoplasm</keyword>
<sequence length="490" mass="56018">MGITVDLDKYKTINAATKQDSEKFNAIRCNTVYRPQLHITPPHGLLNDPNGFCYFNGEYHLFYQWYPFGTFHGMKHWMHLTSSDLYSWNEHGSKITPVDKYESHGAYSGAAFVEDGSAYLFYTGNVKNGEERDANQCVAILGKDNQVTKSEHNPIIKSFPKGYTGHVRDPKIIKDGDVYYMLLGAQREADLKGSIIVYSSDNLLEWALKGKLSIDIGADFNDAYMFECPDLLEVDGQDVLIFSPQGISPKQERFQNRYNVVYCIGRIDWASLTFTVTHWDELDRGFDFYAPQTMNNNPNEPTLIAWAGTDGDLPSEQYGWVNCLTAPRKLSIKENKLYQELKPINETKLNSVLVNLNIKTERIIKLESLSFLLDIDFSQAENIAVVIFDDFNNEFLFTVDNESKQLTLDRSNYDHNEKEYEFGSIRSCSLTEKSKNLTLFCDQSIVEIFSDQGRNVFTSLFFPSKGNQYLKITFDEPAEIKATLQYVNGI</sequence>
<proteinExistence type="inferred from homology"/>
<comment type="function">
    <text evidence="5">Enables the bacterium to metabolize sucrose as a sole carbon source.</text>
</comment>
<comment type="catalytic activity">
    <reaction evidence="4">
        <text>Hydrolysis of terminal non-reducing beta-D-fructofuranoside residues in beta-D-fructofuranosides.</text>
        <dbReference type="EC" id="3.2.1.26"/>
    </reaction>
</comment>
<evidence type="ECO:0000313" key="8">
    <source>
        <dbReference type="EMBL" id="GLR73938.1"/>
    </source>
</evidence>
<evidence type="ECO:0000256" key="3">
    <source>
        <dbReference type="ARBA" id="ARBA00023295"/>
    </source>
</evidence>
<dbReference type="InterPro" id="IPR013189">
    <property type="entry name" value="Glyco_hydro_32_C"/>
</dbReference>
<dbReference type="PANTHER" id="PTHR43101:SF1">
    <property type="entry name" value="BETA-FRUCTOSIDASE"/>
    <property type="match status" value="1"/>
</dbReference>
<evidence type="ECO:0000256" key="1">
    <source>
        <dbReference type="ARBA" id="ARBA00009902"/>
    </source>
</evidence>
<dbReference type="Proteomes" id="UP001156660">
    <property type="component" value="Unassembled WGS sequence"/>
</dbReference>
<dbReference type="SUPFAM" id="SSF49899">
    <property type="entry name" value="Concanavalin A-like lectins/glucanases"/>
    <property type="match status" value="1"/>
</dbReference>
<dbReference type="NCBIfam" id="TIGR01322">
    <property type="entry name" value="scrB_fam"/>
    <property type="match status" value="1"/>
</dbReference>
<evidence type="ECO:0000256" key="5">
    <source>
        <dbReference type="RuleBase" id="RU365015"/>
    </source>
</evidence>
<dbReference type="InterPro" id="IPR023296">
    <property type="entry name" value="Glyco_hydro_beta-prop_sf"/>
</dbReference>